<gene>
    <name evidence="2" type="ORF">N7458_010972</name>
</gene>
<feature type="transmembrane region" description="Helical" evidence="1">
    <location>
        <begin position="28"/>
        <end position="49"/>
    </location>
</feature>
<reference evidence="2" key="2">
    <citation type="journal article" date="2023" name="IMA Fungus">
        <title>Comparative genomic study of the Penicillium genus elucidates a diverse pangenome and 15 lateral gene transfer events.</title>
        <authorList>
            <person name="Petersen C."/>
            <person name="Sorensen T."/>
            <person name="Nielsen M.R."/>
            <person name="Sondergaard T.E."/>
            <person name="Sorensen J.L."/>
            <person name="Fitzpatrick D.A."/>
            <person name="Frisvad J.C."/>
            <person name="Nielsen K.L."/>
        </authorList>
    </citation>
    <scope>NUCLEOTIDE SEQUENCE</scope>
    <source>
        <strain evidence="2">IBT 16125</strain>
    </source>
</reference>
<dbReference type="EMBL" id="JAPVEA010000008">
    <property type="protein sequence ID" value="KAJ5439974.1"/>
    <property type="molecule type" value="Genomic_DNA"/>
</dbReference>
<reference evidence="2" key="1">
    <citation type="submission" date="2022-12" db="EMBL/GenBank/DDBJ databases">
        <authorList>
            <person name="Petersen C."/>
        </authorList>
    </citation>
    <scope>NUCLEOTIDE SEQUENCE</scope>
    <source>
        <strain evidence="2">IBT 16125</strain>
    </source>
</reference>
<proteinExistence type="predicted"/>
<dbReference type="GeneID" id="81604597"/>
<comment type="caution">
    <text evidence="2">The sequence shown here is derived from an EMBL/GenBank/DDBJ whole genome shotgun (WGS) entry which is preliminary data.</text>
</comment>
<evidence type="ECO:0000313" key="3">
    <source>
        <dbReference type="Proteomes" id="UP001213681"/>
    </source>
</evidence>
<name>A0AAD6C2M7_9EURO</name>
<keyword evidence="1" id="KW-0472">Membrane</keyword>
<keyword evidence="1" id="KW-1133">Transmembrane helix</keyword>
<evidence type="ECO:0000313" key="2">
    <source>
        <dbReference type="EMBL" id="KAJ5439974.1"/>
    </source>
</evidence>
<dbReference type="Proteomes" id="UP001213681">
    <property type="component" value="Unassembled WGS sequence"/>
</dbReference>
<keyword evidence="1" id="KW-0812">Transmembrane</keyword>
<sequence length="121" mass="13449">MAPIPDWIHGVLHNQQVIASDASFSEKAIVLLVVGHILVLYTVLCWLGASTITGEPHHEYPSFQMWSFKLRIPCTAADSGDHRTAECLEGQYELELREASSSNVKHGPSTFSLHTCIFNDK</sequence>
<protein>
    <submittedName>
        <fullName evidence="2">Uncharacterized protein</fullName>
    </submittedName>
</protein>
<accession>A0AAD6C2M7</accession>
<dbReference type="RefSeq" id="XP_056763203.1">
    <property type="nucleotide sequence ID" value="XM_056914354.1"/>
</dbReference>
<evidence type="ECO:0000256" key="1">
    <source>
        <dbReference type="SAM" id="Phobius"/>
    </source>
</evidence>
<keyword evidence="3" id="KW-1185">Reference proteome</keyword>
<organism evidence="2 3">
    <name type="scientific">Penicillium daleae</name>
    <dbReference type="NCBI Taxonomy" id="63821"/>
    <lineage>
        <taxon>Eukaryota</taxon>
        <taxon>Fungi</taxon>
        <taxon>Dikarya</taxon>
        <taxon>Ascomycota</taxon>
        <taxon>Pezizomycotina</taxon>
        <taxon>Eurotiomycetes</taxon>
        <taxon>Eurotiomycetidae</taxon>
        <taxon>Eurotiales</taxon>
        <taxon>Aspergillaceae</taxon>
        <taxon>Penicillium</taxon>
    </lineage>
</organism>
<dbReference type="AlphaFoldDB" id="A0AAD6C2M7"/>